<evidence type="ECO:0000259" key="5">
    <source>
        <dbReference type="PROSITE" id="PS50222"/>
    </source>
</evidence>
<evidence type="ECO:0000256" key="2">
    <source>
        <dbReference type="ARBA" id="ARBA00022837"/>
    </source>
</evidence>
<name>A0AAW1PZR0_9CHLO</name>
<dbReference type="CDD" id="cd00051">
    <property type="entry name" value="EFh"/>
    <property type="match status" value="1"/>
</dbReference>
<protein>
    <recommendedName>
        <fullName evidence="5">EF-hand domain-containing protein</fullName>
    </recommendedName>
</protein>
<dbReference type="FunFam" id="1.10.238.10:FF:000073">
    <property type="entry name" value="calcineurin B-like protein 3"/>
    <property type="match status" value="1"/>
</dbReference>
<gene>
    <name evidence="6" type="ORF">WJX73_008177</name>
</gene>
<evidence type="ECO:0000256" key="3">
    <source>
        <dbReference type="ARBA" id="ARBA00023774"/>
    </source>
</evidence>
<dbReference type="PROSITE" id="PS50222">
    <property type="entry name" value="EF_HAND_2"/>
    <property type="match status" value="3"/>
</dbReference>
<dbReference type="AlphaFoldDB" id="A0AAW1PZR0"/>
<feature type="domain" description="EF-hand" evidence="5">
    <location>
        <begin position="119"/>
        <end position="154"/>
    </location>
</feature>
<evidence type="ECO:0000256" key="1">
    <source>
        <dbReference type="ARBA" id="ARBA00022737"/>
    </source>
</evidence>
<dbReference type="PROSITE" id="PS00018">
    <property type="entry name" value="EF_HAND_1"/>
    <property type="match status" value="1"/>
</dbReference>
<sequence length="225" mass="24951">MGCSSSKNTASQSTAKAGPAGVGNESVAAPASNRTLASETHFSLDEVAALRELFDTLSNSLHHDGLIHQDEFALALFKTQGRSNIFINKVFQVFDIKKNDVIDFEEFVRSLSVFHPRAPLQEKAQLAFRIYDLDNTGWIEPGEIKRFLSALLSDNPAIKLSEEDIDQLVDQTLEEADLAGDGHISLEEWQALVERSPDIIAYMTLPVLKQVTAKYPSFLFKPQTL</sequence>
<comment type="caution">
    <text evidence="6">The sequence shown here is derived from an EMBL/GenBank/DDBJ whole genome shotgun (WGS) entry which is preliminary data.</text>
</comment>
<dbReference type="PANTHER" id="PTHR23056">
    <property type="entry name" value="CALCINEURIN B"/>
    <property type="match status" value="1"/>
</dbReference>
<dbReference type="EMBL" id="JALJOQ010000001">
    <property type="protein sequence ID" value="KAK9815125.1"/>
    <property type="molecule type" value="Genomic_DNA"/>
</dbReference>
<feature type="region of interest" description="Disordered" evidence="4">
    <location>
        <begin position="1"/>
        <end position="27"/>
    </location>
</feature>
<dbReference type="GO" id="GO:0005509">
    <property type="term" value="F:calcium ion binding"/>
    <property type="evidence" value="ECO:0007669"/>
    <property type="project" value="InterPro"/>
</dbReference>
<dbReference type="InterPro" id="IPR018247">
    <property type="entry name" value="EF_Hand_1_Ca_BS"/>
</dbReference>
<dbReference type="SUPFAM" id="SSF47473">
    <property type="entry name" value="EF-hand"/>
    <property type="match status" value="1"/>
</dbReference>
<dbReference type="Pfam" id="PF13499">
    <property type="entry name" value="EF-hand_7"/>
    <property type="match status" value="1"/>
</dbReference>
<reference evidence="6 7" key="1">
    <citation type="journal article" date="2024" name="Nat. Commun.">
        <title>Phylogenomics reveals the evolutionary origins of lichenization in chlorophyte algae.</title>
        <authorList>
            <person name="Puginier C."/>
            <person name="Libourel C."/>
            <person name="Otte J."/>
            <person name="Skaloud P."/>
            <person name="Haon M."/>
            <person name="Grisel S."/>
            <person name="Petersen M."/>
            <person name="Berrin J.G."/>
            <person name="Delaux P.M."/>
            <person name="Dal Grande F."/>
            <person name="Keller J."/>
        </authorList>
    </citation>
    <scope>NUCLEOTIDE SEQUENCE [LARGE SCALE GENOMIC DNA]</scope>
    <source>
        <strain evidence="6 7">SAG 2036</strain>
    </source>
</reference>
<feature type="domain" description="EF-hand" evidence="5">
    <location>
        <begin position="164"/>
        <end position="199"/>
    </location>
</feature>
<keyword evidence="2" id="KW-0106">Calcium</keyword>
<dbReference type="SMART" id="SM00054">
    <property type="entry name" value="EFh"/>
    <property type="match status" value="3"/>
</dbReference>
<organism evidence="6 7">
    <name type="scientific">Symbiochloris irregularis</name>
    <dbReference type="NCBI Taxonomy" id="706552"/>
    <lineage>
        <taxon>Eukaryota</taxon>
        <taxon>Viridiplantae</taxon>
        <taxon>Chlorophyta</taxon>
        <taxon>core chlorophytes</taxon>
        <taxon>Trebouxiophyceae</taxon>
        <taxon>Trebouxiales</taxon>
        <taxon>Trebouxiaceae</taxon>
        <taxon>Symbiochloris</taxon>
    </lineage>
</organism>
<dbReference type="InterPro" id="IPR011992">
    <property type="entry name" value="EF-hand-dom_pair"/>
</dbReference>
<dbReference type="Gene3D" id="1.10.238.10">
    <property type="entry name" value="EF-hand"/>
    <property type="match status" value="1"/>
</dbReference>
<evidence type="ECO:0000313" key="6">
    <source>
        <dbReference type="EMBL" id="KAK9815125.1"/>
    </source>
</evidence>
<evidence type="ECO:0000256" key="4">
    <source>
        <dbReference type="SAM" id="MobiDB-lite"/>
    </source>
</evidence>
<evidence type="ECO:0000313" key="7">
    <source>
        <dbReference type="Proteomes" id="UP001465755"/>
    </source>
</evidence>
<dbReference type="Proteomes" id="UP001465755">
    <property type="component" value="Unassembled WGS sequence"/>
</dbReference>
<accession>A0AAW1PZR0</accession>
<feature type="compositionally biased region" description="Polar residues" evidence="4">
    <location>
        <begin position="1"/>
        <end position="15"/>
    </location>
</feature>
<dbReference type="InterPro" id="IPR002048">
    <property type="entry name" value="EF_hand_dom"/>
</dbReference>
<keyword evidence="7" id="KW-1185">Reference proteome</keyword>
<keyword evidence="1" id="KW-0677">Repeat</keyword>
<feature type="domain" description="EF-hand" evidence="5">
    <location>
        <begin position="82"/>
        <end position="117"/>
    </location>
</feature>
<dbReference type="GO" id="GO:0019722">
    <property type="term" value="P:calcium-mediated signaling"/>
    <property type="evidence" value="ECO:0007669"/>
    <property type="project" value="InterPro"/>
</dbReference>
<dbReference type="PRINTS" id="PR00450">
    <property type="entry name" value="RECOVERIN"/>
</dbReference>
<dbReference type="InterPro" id="IPR045198">
    <property type="entry name" value="CNBL1-10"/>
</dbReference>
<dbReference type="GO" id="GO:0019900">
    <property type="term" value="F:kinase binding"/>
    <property type="evidence" value="ECO:0007669"/>
    <property type="project" value="InterPro"/>
</dbReference>
<comment type="similarity">
    <text evidence="3">Belongs to the calcineurin regulatory subunit family.</text>
</comment>
<proteinExistence type="inferred from homology"/>
<dbReference type="PANTHER" id="PTHR23056:SF110">
    <property type="entry name" value="CALMODULIN"/>
    <property type="match status" value="1"/>
</dbReference>